<evidence type="ECO:0000313" key="2">
    <source>
        <dbReference type="EMBL" id="RAK40550.1"/>
    </source>
</evidence>
<accession>A0A327ZGN1</accession>
<name>A0A327ZGN1_9ACTN</name>
<proteinExistence type="predicted"/>
<keyword evidence="3" id="KW-1185">Reference proteome</keyword>
<dbReference type="AlphaFoldDB" id="A0A327ZGN1"/>
<dbReference type="GO" id="GO:0004519">
    <property type="term" value="F:endonuclease activity"/>
    <property type="evidence" value="ECO:0007669"/>
    <property type="project" value="UniProtKB-KW"/>
</dbReference>
<keyword evidence="2" id="KW-0255">Endonuclease</keyword>
<protein>
    <submittedName>
        <fullName evidence="2">Uma2 family endonuclease</fullName>
    </submittedName>
</protein>
<dbReference type="PANTHER" id="PTHR35400:SF3">
    <property type="entry name" value="SLL1072 PROTEIN"/>
    <property type="match status" value="1"/>
</dbReference>
<reference evidence="2 3" key="1">
    <citation type="submission" date="2018-06" db="EMBL/GenBank/DDBJ databases">
        <title>Genomic Encyclopedia of Type Strains, Phase III (KMG-III): the genomes of soil and plant-associated and newly described type strains.</title>
        <authorList>
            <person name="Whitman W."/>
        </authorList>
    </citation>
    <scope>NUCLEOTIDE SEQUENCE [LARGE SCALE GENOMIC DNA]</scope>
    <source>
        <strain evidence="2 3">CGMCC 4.7090</strain>
    </source>
</reference>
<dbReference type="SUPFAM" id="SSF52980">
    <property type="entry name" value="Restriction endonuclease-like"/>
    <property type="match status" value="1"/>
</dbReference>
<organism evidence="2 3">
    <name type="scientific">Actinoplanes lutulentus</name>
    <dbReference type="NCBI Taxonomy" id="1287878"/>
    <lineage>
        <taxon>Bacteria</taxon>
        <taxon>Bacillati</taxon>
        <taxon>Actinomycetota</taxon>
        <taxon>Actinomycetes</taxon>
        <taxon>Micromonosporales</taxon>
        <taxon>Micromonosporaceae</taxon>
        <taxon>Actinoplanes</taxon>
    </lineage>
</organism>
<keyword evidence="2" id="KW-0540">Nuclease</keyword>
<dbReference type="Pfam" id="PF05685">
    <property type="entry name" value="Uma2"/>
    <property type="match status" value="1"/>
</dbReference>
<dbReference type="RefSeq" id="WP_111648555.1">
    <property type="nucleotide sequence ID" value="NZ_JACHWI010000004.1"/>
</dbReference>
<dbReference type="InterPro" id="IPR012296">
    <property type="entry name" value="Nuclease_put_TT1808"/>
</dbReference>
<dbReference type="InterPro" id="IPR008538">
    <property type="entry name" value="Uma2"/>
</dbReference>
<sequence length="189" mass="21153">MTAAIEFPRAGGWTTEDLEDLPDDGLRRELLDGVLLVSPSPTDIHQIIAMRLGVALEESCPNDLQVTQGVEIRLSPTRSFIPDVQVATDEAAQRRGRYYTPKEIILAVEIVSPTSLAMDRVTKPALYASAGIPYYWRIETTNGIVVHAQKLDPESGVYLPVELFDARIRTVEPWPIDIPIERLTPRHLR</sequence>
<dbReference type="Proteomes" id="UP000249341">
    <property type="component" value="Unassembled WGS sequence"/>
</dbReference>
<evidence type="ECO:0000259" key="1">
    <source>
        <dbReference type="Pfam" id="PF05685"/>
    </source>
</evidence>
<dbReference type="Gene3D" id="3.90.1570.10">
    <property type="entry name" value="tt1808, chain A"/>
    <property type="match status" value="1"/>
</dbReference>
<gene>
    <name evidence="2" type="ORF">B0I29_103588</name>
</gene>
<comment type="caution">
    <text evidence="2">The sequence shown here is derived from an EMBL/GenBank/DDBJ whole genome shotgun (WGS) entry which is preliminary data.</text>
</comment>
<keyword evidence="2" id="KW-0378">Hydrolase</keyword>
<evidence type="ECO:0000313" key="3">
    <source>
        <dbReference type="Proteomes" id="UP000249341"/>
    </source>
</evidence>
<dbReference type="PANTHER" id="PTHR35400">
    <property type="entry name" value="SLR1083 PROTEIN"/>
    <property type="match status" value="1"/>
</dbReference>
<dbReference type="CDD" id="cd06260">
    <property type="entry name" value="DUF820-like"/>
    <property type="match status" value="1"/>
</dbReference>
<dbReference type="InterPro" id="IPR011335">
    <property type="entry name" value="Restrct_endonuc-II-like"/>
</dbReference>
<feature type="domain" description="Putative restriction endonuclease" evidence="1">
    <location>
        <begin position="16"/>
        <end position="149"/>
    </location>
</feature>
<dbReference type="EMBL" id="QLMJ01000003">
    <property type="protein sequence ID" value="RAK40550.1"/>
    <property type="molecule type" value="Genomic_DNA"/>
</dbReference>
<dbReference type="OrthoDB" id="5524117at2"/>